<evidence type="ECO:0000256" key="8">
    <source>
        <dbReference type="ARBA" id="ARBA00023157"/>
    </source>
</evidence>
<dbReference type="GeneID" id="108741104"/>
<dbReference type="PANTHER" id="PTHR44170:SF54">
    <property type="entry name" value="FI24025P1"/>
    <property type="match status" value="1"/>
</dbReference>
<dbReference type="FunFam" id="2.60.40.10:FF:000107">
    <property type="entry name" value="Myosin, light chain kinase a"/>
    <property type="match status" value="1"/>
</dbReference>
<feature type="domain" description="Ig-like" evidence="14">
    <location>
        <begin position="22"/>
        <end position="121"/>
    </location>
</feature>
<dbReference type="OrthoDB" id="10056271at2759"/>
<dbReference type="InParanoid" id="A0A1W4XEQ1"/>
<dbReference type="GO" id="GO:0009653">
    <property type="term" value="P:anatomical structure morphogenesis"/>
    <property type="evidence" value="ECO:0007669"/>
    <property type="project" value="UniProtKB-ARBA"/>
</dbReference>
<dbReference type="Pfam" id="PF00047">
    <property type="entry name" value="ig"/>
    <property type="match status" value="1"/>
</dbReference>
<name>A0A1W4XEQ1_AGRPL</name>
<dbReference type="SUPFAM" id="SSF49265">
    <property type="entry name" value="Fibronectin type III"/>
    <property type="match status" value="1"/>
</dbReference>
<feature type="transmembrane region" description="Helical" evidence="12">
    <location>
        <begin position="743"/>
        <end position="767"/>
    </location>
</feature>
<dbReference type="PANTHER" id="PTHR44170">
    <property type="entry name" value="PROTEIN SIDEKICK"/>
    <property type="match status" value="1"/>
</dbReference>
<keyword evidence="4" id="KW-0677">Repeat</keyword>
<evidence type="ECO:0000313" key="17">
    <source>
        <dbReference type="RefSeq" id="XP_018331247.1"/>
    </source>
</evidence>
<dbReference type="InterPro" id="IPR036179">
    <property type="entry name" value="Ig-like_dom_sf"/>
</dbReference>
<evidence type="ECO:0000256" key="9">
    <source>
        <dbReference type="ARBA" id="ARBA00023180"/>
    </source>
</evidence>
<dbReference type="InterPro" id="IPR003961">
    <property type="entry name" value="FN3_dom"/>
</dbReference>
<evidence type="ECO:0000256" key="3">
    <source>
        <dbReference type="ARBA" id="ARBA00022729"/>
    </source>
</evidence>
<keyword evidence="5" id="KW-0130">Cell adhesion</keyword>
<dbReference type="Gene3D" id="2.60.40.10">
    <property type="entry name" value="Immunoglobulins"/>
    <property type="match status" value="7"/>
</dbReference>
<keyword evidence="9" id="KW-0325">Glycoprotein</keyword>
<evidence type="ECO:0000313" key="16">
    <source>
        <dbReference type="Proteomes" id="UP000192223"/>
    </source>
</evidence>
<evidence type="ECO:0000256" key="10">
    <source>
        <dbReference type="ARBA" id="ARBA00023319"/>
    </source>
</evidence>
<feature type="signal peptide" evidence="13">
    <location>
        <begin position="1"/>
        <end position="18"/>
    </location>
</feature>
<dbReference type="SUPFAM" id="SSF48726">
    <property type="entry name" value="Immunoglobulin"/>
    <property type="match status" value="5"/>
</dbReference>
<dbReference type="PRINTS" id="PR01838">
    <property type="entry name" value="NCAMFAMILY"/>
</dbReference>
<keyword evidence="3 13" id="KW-0732">Signal</keyword>
<dbReference type="InterPro" id="IPR007110">
    <property type="entry name" value="Ig-like_dom"/>
</dbReference>
<sequence length="878" mass="98856">MDVVKVAVIAIAVLTARAKCEGEIEIQPNGEITKSVGSQLALTCKLNVDKPDQITQLEWRDPLGRRIDNTNTDTNLYIQNTPDSGSALLVFSQITKDMAGTYTCTAKYSNTEELKASKEIKIIEEIKWKDAPEEQYPKLGETFRVRCEAEANPSASINWERNGVSLTTKDRYIVKANGLIIKDVRESDDGLYKCTAVVISTGEIQIRNIRVEVQIPPKIEPMNNLEIVEGERAQIMCKASGKPPPKYTWIKESSREDLSKTDRFSVKPNEGLLSITRVELIDNSNYTCVAESRAGRDEAYVQLKVLSPPRIYEFLNATVPIKKEAQLICKASGRPAPAVTFRKLSNRQPFQLGIQKEDNRIIVEQRFDPAKGESYGILTITNVQRSDDGLYECIAKNSIRDAYKNGHITVQFAPTFEKTRNLTSVWTWGERLANLSCIPEAIPNATIEWRRQGVTLEGNSTNMWVIGNGPKSFLIVKVGNQQRFLGHYECRARNEIGNDSIIIELKQATVPKPVQQVKIAYITATTITFDIVGPPNFHDLPLRKYVVQYQTERIGHWNNAQNYTWTVGAPSYTLENLIPEVTYNFRFAVINDVGMGGWGGNQQITMPRRSAPAEPKILIPNYHPDDLVQNRDIIISSYADHFDLRWNVPNDNGAPIDMYIIRYCVIEKINGEWKDNLDKCSPEISHSFQYTNYELKNLEPDTVYKIELKAHNSIGSSSPAQIRIRTPRGMNQPIYQEPPISSAMIVAVVVAAILIIILIIDIACCYISRSGILAYILEKIKSKPTDEEDPKLGSLYSWRFPLPYCSYKAASAHPSSLNLPQPIKLSTTPMDEKEPLKPDRGNQPEFISPDKRNISVEFDGHRVYSRPGDIIIGKNSAV</sequence>
<feature type="domain" description="Ig-like" evidence="14">
    <location>
        <begin position="217"/>
        <end position="307"/>
    </location>
</feature>
<feature type="domain" description="Ig-like" evidence="14">
    <location>
        <begin position="414"/>
        <end position="509"/>
    </location>
</feature>
<evidence type="ECO:0000256" key="2">
    <source>
        <dbReference type="ARBA" id="ARBA00022692"/>
    </source>
</evidence>
<dbReference type="FunCoup" id="A0A1W4XEQ1">
    <property type="interactions" value="335"/>
</dbReference>
<dbReference type="STRING" id="224129.A0A1W4XEQ1"/>
<dbReference type="GO" id="GO:0030154">
    <property type="term" value="P:cell differentiation"/>
    <property type="evidence" value="ECO:0007669"/>
    <property type="project" value="UniProtKB-ARBA"/>
</dbReference>
<evidence type="ECO:0000259" key="15">
    <source>
        <dbReference type="PROSITE" id="PS50853"/>
    </source>
</evidence>
<evidence type="ECO:0000259" key="14">
    <source>
        <dbReference type="PROSITE" id="PS50835"/>
    </source>
</evidence>
<dbReference type="RefSeq" id="XP_018331247.1">
    <property type="nucleotide sequence ID" value="XM_018475745.2"/>
</dbReference>
<comment type="subcellular location">
    <subcellularLocation>
        <location evidence="1">Membrane</location>
        <topology evidence="1">Single-pass membrane protein</topology>
    </subcellularLocation>
</comment>
<dbReference type="GO" id="GO:0098609">
    <property type="term" value="P:cell-cell adhesion"/>
    <property type="evidence" value="ECO:0007669"/>
    <property type="project" value="TreeGrafter"/>
</dbReference>
<keyword evidence="7 12" id="KW-0472">Membrane</keyword>
<keyword evidence="8" id="KW-1015">Disulfide bond</keyword>
<dbReference type="GO" id="GO:0005886">
    <property type="term" value="C:plasma membrane"/>
    <property type="evidence" value="ECO:0007669"/>
    <property type="project" value="UniProtKB-ARBA"/>
</dbReference>
<evidence type="ECO:0000256" key="12">
    <source>
        <dbReference type="SAM" id="Phobius"/>
    </source>
</evidence>
<dbReference type="SMART" id="SM00060">
    <property type="entry name" value="FN3"/>
    <property type="match status" value="2"/>
</dbReference>
<dbReference type="InterPro" id="IPR003598">
    <property type="entry name" value="Ig_sub2"/>
</dbReference>
<dbReference type="InterPro" id="IPR036116">
    <property type="entry name" value="FN3_sf"/>
</dbReference>
<evidence type="ECO:0000256" key="6">
    <source>
        <dbReference type="ARBA" id="ARBA00022989"/>
    </source>
</evidence>
<feature type="domain" description="Ig-like" evidence="14">
    <location>
        <begin position="140"/>
        <end position="205"/>
    </location>
</feature>
<proteinExistence type="predicted"/>
<feature type="domain" description="Fibronectin type-III" evidence="15">
    <location>
        <begin position="627"/>
        <end position="733"/>
    </location>
</feature>
<dbReference type="InterPro" id="IPR013783">
    <property type="entry name" value="Ig-like_fold"/>
</dbReference>
<evidence type="ECO:0000256" key="1">
    <source>
        <dbReference type="ARBA" id="ARBA00004167"/>
    </source>
</evidence>
<dbReference type="Proteomes" id="UP000192223">
    <property type="component" value="Unplaced"/>
</dbReference>
<dbReference type="InterPro" id="IPR003599">
    <property type="entry name" value="Ig_sub"/>
</dbReference>
<gene>
    <name evidence="17" type="primary">LOC108741104</name>
</gene>
<dbReference type="InterPro" id="IPR009138">
    <property type="entry name" value="Neural_cell_adh"/>
</dbReference>
<dbReference type="SMART" id="SM00409">
    <property type="entry name" value="IG"/>
    <property type="match status" value="4"/>
</dbReference>
<reference evidence="17" key="1">
    <citation type="submission" date="2025-08" db="UniProtKB">
        <authorList>
            <consortium name="RefSeq"/>
        </authorList>
    </citation>
    <scope>IDENTIFICATION</scope>
    <source>
        <tissue evidence="17">Entire body</tissue>
    </source>
</reference>
<dbReference type="SMART" id="SM00408">
    <property type="entry name" value="IGc2"/>
    <property type="match status" value="5"/>
</dbReference>
<feature type="region of interest" description="Disordered" evidence="11">
    <location>
        <begin position="820"/>
        <end position="848"/>
    </location>
</feature>
<dbReference type="CDD" id="cd00063">
    <property type="entry name" value="FN3"/>
    <property type="match status" value="2"/>
</dbReference>
<feature type="domain" description="Ig-like" evidence="14">
    <location>
        <begin position="309"/>
        <end position="409"/>
    </location>
</feature>
<feature type="chain" id="PRO_5010696308" evidence="13">
    <location>
        <begin position="19"/>
        <end position="878"/>
    </location>
</feature>
<evidence type="ECO:0000256" key="7">
    <source>
        <dbReference type="ARBA" id="ARBA00023136"/>
    </source>
</evidence>
<dbReference type="InterPro" id="IPR013098">
    <property type="entry name" value="Ig_I-set"/>
</dbReference>
<evidence type="ECO:0000256" key="13">
    <source>
        <dbReference type="SAM" id="SignalP"/>
    </source>
</evidence>
<dbReference type="PROSITE" id="PS50853">
    <property type="entry name" value="FN3"/>
    <property type="match status" value="2"/>
</dbReference>
<dbReference type="AlphaFoldDB" id="A0A1W4XEQ1"/>
<dbReference type="PROSITE" id="PS50835">
    <property type="entry name" value="IG_LIKE"/>
    <property type="match status" value="5"/>
</dbReference>
<keyword evidence="16" id="KW-1185">Reference proteome</keyword>
<feature type="domain" description="Fibronectin type-III" evidence="15">
    <location>
        <begin position="513"/>
        <end position="609"/>
    </location>
</feature>
<dbReference type="Pfam" id="PF07679">
    <property type="entry name" value="I-set"/>
    <property type="match status" value="2"/>
</dbReference>
<dbReference type="Pfam" id="PF00041">
    <property type="entry name" value="fn3"/>
    <property type="match status" value="1"/>
</dbReference>
<keyword evidence="10" id="KW-0393">Immunoglobulin domain</keyword>
<accession>A0A1W4XEQ1</accession>
<evidence type="ECO:0000256" key="5">
    <source>
        <dbReference type="ARBA" id="ARBA00022889"/>
    </source>
</evidence>
<protein>
    <submittedName>
        <fullName evidence="17">Fasciclin-2 isoform X1</fullName>
    </submittedName>
</protein>
<keyword evidence="2 12" id="KW-0812">Transmembrane</keyword>
<feature type="compositionally biased region" description="Basic and acidic residues" evidence="11">
    <location>
        <begin position="830"/>
        <end position="848"/>
    </location>
</feature>
<dbReference type="KEGG" id="apln:108741104"/>
<dbReference type="Pfam" id="PF13927">
    <property type="entry name" value="Ig_3"/>
    <property type="match status" value="1"/>
</dbReference>
<organism evidence="16 17">
    <name type="scientific">Agrilus planipennis</name>
    <name type="common">Emerald ash borer</name>
    <name type="synonym">Agrilus marcopoli</name>
    <dbReference type="NCBI Taxonomy" id="224129"/>
    <lineage>
        <taxon>Eukaryota</taxon>
        <taxon>Metazoa</taxon>
        <taxon>Ecdysozoa</taxon>
        <taxon>Arthropoda</taxon>
        <taxon>Hexapoda</taxon>
        <taxon>Insecta</taxon>
        <taxon>Pterygota</taxon>
        <taxon>Neoptera</taxon>
        <taxon>Endopterygota</taxon>
        <taxon>Coleoptera</taxon>
        <taxon>Polyphaga</taxon>
        <taxon>Elateriformia</taxon>
        <taxon>Buprestoidea</taxon>
        <taxon>Buprestidae</taxon>
        <taxon>Agrilinae</taxon>
        <taxon>Agrilus</taxon>
    </lineage>
</organism>
<evidence type="ECO:0000256" key="11">
    <source>
        <dbReference type="SAM" id="MobiDB-lite"/>
    </source>
</evidence>
<keyword evidence="6 12" id="KW-1133">Transmembrane helix</keyword>
<evidence type="ECO:0000256" key="4">
    <source>
        <dbReference type="ARBA" id="ARBA00022737"/>
    </source>
</evidence>
<feature type="compositionally biased region" description="Polar residues" evidence="11">
    <location>
        <begin position="820"/>
        <end position="829"/>
    </location>
</feature>
<dbReference type="InterPro" id="IPR013151">
    <property type="entry name" value="Immunoglobulin_dom"/>
</dbReference>